<dbReference type="Proteomes" id="UP000028945">
    <property type="component" value="Chromosome"/>
</dbReference>
<dbReference type="EMBL" id="CP009238">
    <property type="protein sequence ID" value="AIL33110.1"/>
    <property type="molecule type" value="Genomic_DNA"/>
</dbReference>
<dbReference type="RefSeq" id="WP_038500691.1">
    <property type="nucleotide sequence ID" value="NZ_AFWK01000006.1"/>
</dbReference>
<evidence type="ECO:0000313" key="2">
    <source>
        <dbReference type="Proteomes" id="UP000028945"/>
    </source>
</evidence>
<proteinExistence type="predicted"/>
<reference evidence="1 2" key="1">
    <citation type="journal article" date="2014" name="BMC Genomics">
        <title>A genomic perspective on a new bacterial genus and species from the Alcaligenaceae family, Basilea psittacipulmonis.</title>
        <authorList>
            <person name="Whiteson K.L."/>
            <person name="Hernandez D."/>
            <person name="Lazarevic V."/>
            <person name="Gaia N."/>
            <person name="Farinelli L."/>
            <person name="Francois P."/>
            <person name="Pilo P."/>
            <person name="Frey J."/>
            <person name="Schrenzel J."/>
        </authorList>
    </citation>
    <scope>NUCLEOTIDE SEQUENCE [LARGE SCALE GENOMIC DNA]</scope>
    <source>
        <strain evidence="1 2">DSM 24701</strain>
    </source>
</reference>
<dbReference type="AlphaFoldDB" id="A0A077DE30"/>
<dbReference type="HOGENOM" id="CLU_1507478_0_0_4"/>
<sequence>MSNNSNFLSLSEVHEYLNMEKYTQSEMRWIEMPKHTQTEYRYYTAIEIGGIAREGMRLIIAYREPYTRIKGDASHYVDEKISCSFLLGKSRVLGYDCEKDVVHKNKGNVGRDLPFYKQEIKGPHKHIWVKEGKEGYAEPMELDKTDLKSVFYTFLDEANITHLHDYVPPPQPVYCQSELF</sequence>
<evidence type="ECO:0000313" key="1">
    <source>
        <dbReference type="EMBL" id="AIL33110.1"/>
    </source>
</evidence>
<accession>A0A077DE30</accession>
<dbReference type="eggNOG" id="ENOG5030Y3M">
    <property type="taxonomic scope" value="Bacteria"/>
</dbReference>
<organism evidence="1 2">
    <name type="scientific">Basilea psittacipulmonis DSM 24701</name>
    <dbReference type="NCBI Taxonomy" id="1072685"/>
    <lineage>
        <taxon>Bacteria</taxon>
        <taxon>Pseudomonadati</taxon>
        <taxon>Pseudomonadota</taxon>
        <taxon>Betaproteobacteria</taxon>
        <taxon>Burkholderiales</taxon>
        <taxon>Alcaligenaceae</taxon>
        <taxon>Basilea</taxon>
    </lineage>
</organism>
<dbReference type="KEGG" id="bpsi:IX83_07170"/>
<protein>
    <submittedName>
        <fullName evidence="1">Uncharacterized protein</fullName>
    </submittedName>
</protein>
<dbReference type="OrthoDB" id="9153053at2"/>
<name>A0A077DE30_9BURK</name>
<keyword evidence="2" id="KW-1185">Reference proteome</keyword>
<gene>
    <name evidence="1" type="ORF">IX83_07170</name>
</gene>